<reference evidence="2" key="1">
    <citation type="submission" date="2022-10" db="EMBL/GenBank/DDBJ databases">
        <title>Tapping the CABI collections for fungal endophytes: first genome assemblies for Collariella, Neodidymelliopsis, Ascochyta clinopodiicola, Didymella pomorum, Didymosphaeria variabile, Neocosmospora piperis and Neocucurbitaria cava.</title>
        <authorList>
            <person name="Hill R."/>
        </authorList>
    </citation>
    <scope>NUCLEOTIDE SEQUENCE</scope>
    <source>
        <strain evidence="2">IMI 355091</strain>
    </source>
</reference>
<sequence>MKLRHVAVWLTFVIGSSKAFHFLHRANTTLEVFNDVSKRNVPPPIPPRPAPRPPKEPYVELYESADDDAWSMAKCKGGNALRAMKGSDRDAGQVFNPLRNSAASTFENSNFDDAEKWGWSYSEKVPAGNFKDWDIVKVATKAPGGLSAPRPLIIMPKPIQDLFSNDPRPTFLNLYPNAADAEWAKARCKGDRFVKAMKGSDADAGKIFKPPRDTAAGFYGPDNVNDMIEWSWTGGGVHEPDVKHFGIDGVLREIGRFG</sequence>
<gene>
    <name evidence="2" type="ORF">N0V91_010524</name>
</gene>
<dbReference type="AlphaFoldDB" id="A0A9W8Z336"/>
<organism evidence="2 3">
    <name type="scientific">Didymella pomorum</name>
    <dbReference type="NCBI Taxonomy" id="749634"/>
    <lineage>
        <taxon>Eukaryota</taxon>
        <taxon>Fungi</taxon>
        <taxon>Dikarya</taxon>
        <taxon>Ascomycota</taxon>
        <taxon>Pezizomycotina</taxon>
        <taxon>Dothideomycetes</taxon>
        <taxon>Pleosporomycetidae</taxon>
        <taxon>Pleosporales</taxon>
        <taxon>Pleosporineae</taxon>
        <taxon>Didymellaceae</taxon>
        <taxon>Didymella</taxon>
    </lineage>
</organism>
<evidence type="ECO:0000256" key="1">
    <source>
        <dbReference type="SAM" id="SignalP"/>
    </source>
</evidence>
<protein>
    <submittedName>
        <fullName evidence="2">Uncharacterized protein</fullName>
    </submittedName>
</protein>
<accession>A0A9W8Z336</accession>
<dbReference type="EMBL" id="JAPEVA010000142">
    <property type="protein sequence ID" value="KAJ4397997.1"/>
    <property type="molecule type" value="Genomic_DNA"/>
</dbReference>
<feature type="chain" id="PRO_5040949034" evidence="1">
    <location>
        <begin position="20"/>
        <end position="258"/>
    </location>
</feature>
<keyword evidence="3" id="KW-1185">Reference proteome</keyword>
<proteinExistence type="predicted"/>
<name>A0A9W8Z336_9PLEO</name>
<keyword evidence="1" id="KW-0732">Signal</keyword>
<feature type="signal peptide" evidence="1">
    <location>
        <begin position="1"/>
        <end position="19"/>
    </location>
</feature>
<comment type="caution">
    <text evidence="2">The sequence shown here is derived from an EMBL/GenBank/DDBJ whole genome shotgun (WGS) entry which is preliminary data.</text>
</comment>
<dbReference type="OrthoDB" id="5337308at2759"/>
<dbReference type="Proteomes" id="UP001140510">
    <property type="component" value="Unassembled WGS sequence"/>
</dbReference>
<evidence type="ECO:0000313" key="2">
    <source>
        <dbReference type="EMBL" id="KAJ4397997.1"/>
    </source>
</evidence>
<evidence type="ECO:0000313" key="3">
    <source>
        <dbReference type="Proteomes" id="UP001140510"/>
    </source>
</evidence>